<feature type="region of interest" description="Disordered" evidence="1">
    <location>
        <begin position="92"/>
        <end position="117"/>
    </location>
</feature>
<keyword evidence="4" id="KW-1185">Reference proteome</keyword>
<gene>
    <name evidence="3" type="ORF">EHYA_10095</name>
</gene>
<proteinExistence type="predicted"/>
<dbReference type="GO" id="GO:0006529">
    <property type="term" value="P:asparagine biosynthetic process"/>
    <property type="evidence" value="ECO:0007669"/>
    <property type="project" value="InterPro"/>
</dbReference>
<reference evidence="3 4" key="1">
    <citation type="submission" date="2018-12" db="EMBL/GenBank/DDBJ databases">
        <title>Draft genome sequence of Embleya hyalina NBRC 13850T.</title>
        <authorList>
            <person name="Komaki H."/>
            <person name="Hosoyama A."/>
            <person name="Kimura A."/>
            <person name="Ichikawa N."/>
            <person name="Tamura T."/>
        </authorList>
    </citation>
    <scope>NUCLEOTIDE SEQUENCE [LARGE SCALE GENOMIC DNA]</scope>
    <source>
        <strain evidence="3 4">NBRC 13850</strain>
    </source>
</reference>
<dbReference type="Pfam" id="PF00733">
    <property type="entry name" value="Asn_synthase"/>
    <property type="match status" value="1"/>
</dbReference>
<evidence type="ECO:0000313" key="4">
    <source>
        <dbReference type="Proteomes" id="UP000286931"/>
    </source>
</evidence>
<evidence type="ECO:0000259" key="2">
    <source>
        <dbReference type="Pfam" id="PF00733"/>
    </source>
</evidence>
<comment type="caution">
    <text evidence="3">The sequence shown here is derived from an EMBL/GenBank/DDBJ whole genome shotgun (WGS) entry which is preliminary data.</text>
</comment>
<dbReference type="GO" id="GO:0004066">
    <property type="term" value="F:asparagine synthase (glutamine-hydrolyzing) activity"/>
    <property type="evidence" value="ECO:0007669"/>
    <property type="project" value="InterPro"/>
</dbReference>
<accession>A0A401Z676</accession>
<name>A0A401Z676_9ACTN</name>
<dbReference type="SUPFAM" id="SSF52402">
    <property type="entry name" value="Adenine nucleotide alpha hydrolases-like"/>
    <property type="match status" value="1"/>
</dbReference>
<evidence type="ECO:0000256" key="1">
    <source>
        <dbReference type="SAM" id="MobiDB-lite"/>
    </source>
</evidence>
<sequence>MGLLIGDNGPAYLIANRWKAIPWCGTRVRQDARARVVAARGATSDPTGHDGDELLHVPPTYRHSPARGGNPLNTLHRAAGVTASMCRWKHVPTTRAHRDDRPSVDGAGEGRTPPWATRGAVDSVRALLRASAKVEALAPHRNRHMEPEPVRECGATMHRVDRLTSGSGFSSHVPYLDDRVVGLALSIGPADRAAATPYQPPSAVAMRGIVPEHLPGRQTRADLGAEATGPRRHKHELVEHRDALRLARLGAVDPEKLRVALLGPHPAAPTIIPLDATPAGGFRMCPLPDHASVTTSPGGPR</sequence>
<dbReference type="EMBL" id="BIFH01000061">
    <property type="protein sequence ID" value="GCE02318.1"/>
    <property type="molecule type" value="Genomic_DNA"/>
</dbReference>
<dbReference type="InterPro" id="IPR001962">
    <property type="entry name" value="Asn_synthase"/>
</dbReference>
<evidence type="ECO:0000313" key="3">
    <source>
        <dbReference type="EMBL" id="GCE02318.1"/>
    </source>
</evidence>
<organism evidence="3 4">
    <name type="scientific">Embleya hyalina</name>
    <dbReference type="NCBI Taxonomy" id="516124"/>
    <lineage>
        <taxon>Bacteria</taxon>
        <taxon>Bacillati</taxon>
        <taxon>Actinomycetota</taxon>
        <taxon>Actinomycetes</taxon>
        <taxon>Kitasatosporales</taxon>
        <taxon>Streptomycetaceae</taxon>
        <taxon>Embleya</taxon>
    </lineage>
</organism>
<dbReference type="Proteomes" id="UP000286931">
    <property type="component" value="Unassembled WGS sequence"/>
</dbReference>
<protein>
    <recommendedName>
        <fullName evidence="2">Asparagine synthetase domain-containing protein</fullName>
    </recommendedName>
</protein>
<dbReference type="AlphaFoldDB" id="A0A401Z676"/>
<feature type="domain" description="Asparagine synthetase" evidence="2">
    <location>
        <begin position="158"/>
        <end position="259"/>
    </location>
</feature>